<dbReference type="CDD" id="cd16018">
    <property type="entry name" value="Enpp"/>
    <property type="match status" value="1"/>
</dbReference>
<keyword evidence="2" id="KW-0378">Hydrolase</keyword>
<keyword evidence="3" id="KW-1185">Reference proteome</keyword>
<evidence type="ECO:0000313" key="3">
    <source>
        <dbReference type="Proteomes" id="UP000461730"/>
    </source>
</evidence>
<dbReference type="RefSeq" id="WP_157307017.1">
    <property type="nucleotide sequence ID" value="NZ_WRXN01000006.1"/>
</dbReference>
<dbReference type="Gene3D" id="3.40.720.10">
    <property type="entry name" value="Alkaline Phosphatase, subunit A"/>
    <property type="match status" value="1"/>
</dbReference>
<feature type="chain" id="PRO_5029821930" evidence="1">
    <location>
        <begin position="21"/>
        <end position="452"/>
    </location>
</feature>
<evidence type="ECO:0000313" key="2">
    <source>
        <dbReference type="EMBL" id="MVT09570.1"/>
    </source>
</evidence>
<keyword evidence="1" id="KW-0732">Signal</keyword>
<protein>
    <submittedName>
        <fullName evidence="2">Sulfatase-like hydrolase/transferase</fullName>
    </submittedName>
</protein>
<dbReference type="Pfam" id="PF01663">
    <property type="entry name" value="Phosphodiest"/>
    <property type="match status" value="1"/>
</dbReference>
<dbReference type="Proteomes" id="UP000461730">
    <property type="component" value="Unassembled WGS sequence"/>
</dbReference>
<dbReference type="AlphaFoldDB" id="A0A7K1U5E5"/>
<dbReference type="InterPro" id="IPR017850">
    <property type="entry name" value="Alkaline_phosphatase_core_sf"/>
</dbReference>
<evidence type="ECO:0000256" key="1">
    <source>
        <dbReference type="SAM" id="SignalP"/>
    </source>
</evidence>
<gene>
    <name evidence="2" type="ORF">GO493_14975</name>
</gene>
<name>A0A7K1U5E5_9BACT</name>
<dbReference type="PANTHER" id="PTHR10151">
    <property type="entry name" value="ECTONUCLEOTIDE PYROPHOSPHATASE/PHOSPHODIESTERASE"/>
    <property type="match status" value="1"/>
</dbReference>
<dbReference type="InterPro" id="IPR002591">
    <property type="entry name" value="Phosphodiest/P_Trfase"/>
</dbReference>
<dbReference type="PANTHER" id="PTHR10151:SF120">
    <property type="entry name" value="BIS(5'-ADENOSYL)-TRIPHOSPHATASE"/>
    <property type="match status" value="1"/>
</dbReference>
<reference evidence="2 3" key="1">
    <citation type="submission" date="2019-12" db="EMBL/GenBank/DDBJ databases">
        <title>Chitinophaga sp. strain ysch24 (GDMCC 1.1355), whole genome shotgun sequence.</title>
        <authorList>
            <person name="Zhang X."/>
        </authorList>
    </citation>
    <scope>NUCLEOTIDE SEQUENCE [LARGE SCALE GENOMIC DNA]</scope>
    <source>
        <strain evidence="3">ysch24</strain>
    </source>
</reference>
<dbReference type="GO" id="GO:0016740">
    <property type="term" value="F:transferase activity"/>
    <property type="evidence" value="ECO:0007669"/>
    <property type="project" value="UniProtKB-KW"/>
</dbReference>
<accession>A0A7K1U5E5</accession>
<dbReference type="SUPFAM" id="SSF53649">
    <property type="entry name" value="Alkaline phosphatase-like"/>
    <property type="match status" value="1"/>
</dbReference>
<comment type="caution">
    <text evidence="2">The sequence shown here is derived from an EMBL/GenBank/DDBJ whole genome shotgun (WGS) entry which is preliminary data.</text>
</comment>
<proteinExistence type="predicted"/>
<organism evidence="2 3">
    <name type="scientific">Chitinophaga tropicalis</name>
    <dbReference type="NCBI Taxonomy" id="2683588"/>
    <lineage>
        <taxon>Bacteria</taxon>
        <taxon>Pseudomonadati</taxon>
        <taxon>Bacteroidota</taxon>
        <taxon>Chitinophagia</taxon>
        <taxon>Chitinophagales</taxon>
        <taxon>Chitinophagaceae</taxon>
        <taxon>Chitinophaga</taxon>
    </lineage>
</organism>
<dbReference type="GO" id="GO:0016787">
    <property type="term" value="F:hydrolase activity"/>
    <property type="evidence" value="ECO:0007669"/>
    <property type="project" value="UniProtKB-KW"/>
</dbReference>
<sequence length="452" mass="48775">MKRKLLLFIAGVLLTSAAMAQSAKHVIVITIDGFRPDFYKDPSWGMVNLRQMMQKGVYAEGVQGVFPSVTYPSHTTMMTGALPIHHGIYYNTYFEPWDEPGRWYWNASEIKVPTLWDAVKKAGLTSGAVNWPVTVGAPITYNIPEIWTWPGEKAQLAIRASKATPAGLLEEAQQNATGKLTEDDLNADFLAADDNIARLAAYIIKQYKPALVSLHLPCVDHMEHEQGRDGDKVRQAVASADRAVKTIIEALDRAGIADSTAVIVLGDHGFSDIHTSLQPNIWLRENGFATPSQPGSKDNWKALFHPSGGSAFLHLKDKNDKETVAKVKAILAKLPASKKRLFRVVERAELDSIGADPDVPLALAPVKGVVFGGGDKGNADVKAASGGTHGYFPDFPEMQTGFVSFGAGIKKGAVVPVMGLQDVAPVVAKLLGLSFDAPDGVLYPGIVADKKN</sequence>
<feature type="signal peptide" evidence="1">
    <location>
        <begin position="1"/>
        <end position="20"/>
    </location>
</feature>
<keyword evidence="2" id="KW-0808">Transferase</keyword>
<dbReference type="EMBL" id="WRXN01000006">
    <property type="protein sequence ID" value="MVT09570.1"/>
    <property type="molecule type" value="Genomic_DNA"/>
</dbReference>